<feature type="region of interest" description="Disordered" evidence="1">
    <location>
        <begin position="35"/>
        <end position="55"/>
    </location>
</feature>
<dbReference type="Proteomes" id="UP000008022">
    <property type="component" value="Unassembled WGS sequence"/>
</dbReference>
<dbReference type="EnsemblPlants" id="ORUFI12G17970.1">
    <property type="protein sequence ID" value="ORUFI12G17970.1"/>
    <property type="gene ID" value="ORUFI12G17970"/>
</dbReference>
<name>A0A0E0RIW7_ORYRU</name>
<evidence type="ECO:0000313" key="2">
    <source>
        <dbReference type="EnsemblPlants" id="ORUFI12G17970.1"/>
    </source>
</evidence>
<protein>
    <submittedName>
        <fullName evidence="2">Uncharacterized protein</fullName>
    </submittedName>
</protein>
<reference evidence="3" key="1">
    <citation type="submission" date="2013-06" db="EMBL/GenBank/DDBJ databases">
        <authorList>
            <person name="Zhao Q."/>
        </authorList>
    </citation>
    <scope>NUCLEOTIDE SEQUENCE</scope>
    <source>
        <strain evidence="3">cv. W1943</strain>
    </source>
</reference>
<dbReference type="HOGENOM" id="CLU_1725279_0_0_1"/>
<keyword evidence="3" id="KW-1185">Reference proteome</keyword>
<dbReference type="Gramene" id="ORUFI12G17970.1">
    <property type="protein sequence ID" value="ORUFI12G17970.1"/>
    <property type="gene ID" value="ORUFI12G17970"/>
</dbReference>
<reference evidence="2" key="2">
    <citation type="submission" date="2015-06" db="UniProtKB">
        <authorList>
            <consortium name="EnsemblPlants"/>
        </authorList>
    </citation>
    <scope>IDENTIFICATION</scope>
</reference>
<sequence length="152" mass="15786">MWLLVQSTGRWQKSGCGLVDREVRRLIASRHSGDGDHHLIAGGHSDAGDHLPTSSLMSQLGRTSWRDVVLSRPAVNAEHSSGEPGNRMAGRGDDAACNVVPRVLATSTALVAGRDVLATGKDVLATENGVLATGKDVLATGGEVALVARSDA</sequence>
<organism evidence="2 3">
    <name type="scientific">Oryza rufipogon</name>
    <name type="common">Brownbeard rice</name>
    <name type="synonym">Asian wild rice</name>
    <dbReference type="NCBI Taxonomy" id="4529"/>
    <lineage>
        <taxon>Eukaryota</taxon>
        <taxon>Viridiplantae</taxon>
        <taxon>Streptophyta</taxon>
        <taxon>Embryophyta</taxon>
        <taxon>Tracheophyta</taxon>
        <taxon>Spermatophyta</taxon>
        <taxon>Magnoliopsida</taxon>
        <taxon>Liliopsida</taxon>
        <taxon>Poales</taxon>
        <taxon>Poaceae</taxon>
        <taxon>BOP clade</taxon>
        <taxon>Oryzoideae</taxon>
        <taxon>Oryzeae</taxon>
        <taxon>Oryzinae</taxon>
        <taxon>Oryza</taxon>
    </lineage>
</organism>
<dbReference type="AlphaFoldDB" id="A0A0E0RIW7"/>
<evidence type="ECO:0000313" key="3">
    <source>
        <dbReference type="Proteomes" id="UP000008022"/>
    </source>
</evidence>
<proteinExistence type="predicted"/>
<evidence type="ECO:0000256" key="1">
    <source>
        <dbReference type="SAM" id="MobiDB-lite"/>
    </source>
</evidence>
<accession>A0A0E0RIW7</accession>